<accession>A0ABQ1QF36</accession>
<comment type="caution">
    <text evidence="2">The sequence shown here is derived from an EMBL/GenBank/DDBJ whole genome shotgun (WGS) entry which is preliminary data.</text>
</comment>
<gene>
    <name evidence="2" type="ORF">GCM10011358_07600</name>
</gene>
<evidence type="ECO:0000313" key="2">
    <source>
        <dbReference type="EMBL" id="GGD25589.1"/>
    </source>
</evidence>
<dbReference type="EMBL" id="BMGI01000001">
    <property type="protein sequence ID" value="GGD25589.1"/>
    <property type="molecule type" value="Genomic_DNA"/>
</dbReference>
<evidence type="ECO:0000259" key="1">
    <source>
        <dbReference type="Pfam" id="PF08410"/>
    </source>
</evidence>
<dbReference type="InterPro" id="IPR013619">
    <property type="entry name" value="DUF1737"/>
</dbReference>
<organism evidence="2 3">
    <name type="scientific">Sinisalibacter lacisalsi</name>
    <dbReference type="NCBI Taxonomy" id="1526570"/>
    <lineage>
        <taxon>Bacteria</taxon>
        <taxon>Pseudomonadati</taxon>
        <taxon>Pseudomonadota</taxon>
        <taxon>Alphaproteobacteria</taxon>
        <taxon>Rhodobacterales</taxon>
        <taxon>Roseobacteraceae</taxon>
        <taxon>Sinisalibacter</taxon>
    </lineage>
</organism>
<proteinExistence type="predicted"/>
<name>A0ABQ1QF36_9RHOB</name>
<sequence>MKLYRLLTGDDNAAFCHKVTAELNKGWALHGDPAYAFDAANGVMRCAQAVVKDVSGKEYQPDMELGAQ</sequence>
<keyword evidence="3" id="KW-1185">Reference proteome</keyword>
<dbReference type="Proteomes" id="UP000617355">
    <property type="component" value="Unassembled WGS sequence"/>
</dbReference>
<protein>
    <recommendedName>
        <fullName evidence="1">DUF1737 domain-containing protein</fullName>
    </recommendedName>
</protein>
<evidence type="ECO:0000313" key="3">
    <source>
        <dbReference type="Proteomes" id="UP000617355"/>
    </source>
</evidence>
<reference evidence="3" key="1">
    <citation type="journal article" date="2019" name="Int. J. Syst. Evol. Microbiol.">
        <title>The Global Catalogue of Microorganisms (GCM) 10K type strain sequencing project: providing services to taxonomists for standard genome sequencing and annotation.</title>
        <authorList>
            <consortium name="The Broad Institute Genomics Platform"/>
            <consortium name="The Broad Institute Genome Sequencing Center for Infectious Disease"/>
            <person name="Wu L."/>
            <person name="Ma J."/>
        </authorList>
    </citation>
    <scope>NUCLEOTIDE SEQUENCE [LARGE SCALE GENOMIC DNA]</scope>
    <source>
        <strain evidence="3">CGMCC 1.12922</strain>
    </source>
</reference>
<dbReference type="RefSeq" id="WP_188526266.1">
    <property type="nucleotide sequence ID" value="NZ_BMGI01000001.1"/>
</dbReference>
<dbReference type="Pfam" id="PF08410">
    <property type="entry name" value="DUF1737"/>
    <property type="match status" value="1"/>
</dbReference>
<feature type="domain" description="DUF1737" evidence="1">
    <location>
        <begin position="1"/>
        <end position="53"/>
    </location>
</feature>